<keyword evidence="2" id="KW-0812">Transmembrane</keyword>
<dbReference type="EMBL" id="PYLP01000016">
    <property type="protein sequence ID" value="PST38258.1"/>
    <property type="molecule type" value="Genomic_DNA"/>
</dbReference>
<dbReference type="AlphaFoldDB" id="A0A2T3FSK5"/>
<reference evidence="4" key="1">
    <citation type="submission" date="2018-03" db="EMBL/GenBank/DDBJ databases">
        <title>Lachnoclostridium SNUG30370 gen.nov., sp.nov., isolated from human faeces.</title>
        <authorList>
            <person name="Seo B."/>
            <person name="Jeon K."/>
            <person name="Ko G."/>
        </authorList>
    </citation>
    <scope>NUCLEOTIDE SEQUENCE [LARGE SCALE GENOMIC DNA]</scope>
    <source>
        <strain evidence="4">SNUG30370</strain>
    </source>
</reference>
<feature type="region of interest" description="Disordered" evidence="1">
    <location>
        <begin position="1"/>
        <end position="33"/>
    </location>
</feature>
<dbReference type="RefSeq" id="WP_106988533.1">
    <property type="nucleotide sequence ID" value="NZ_PYLP01000016.1"/>
</dbReference>
<evidence type="ECO:0000313" key="4">
    <source>
        <dbReference type="Proteomes" id="UP000241201"/>
    </source>
</evidence>
<dbReference type="GeneID" id="77471522"/>
<keyword evidence="2" id="KW-0472">Membrane</keyword>
<proteinExistence type="predicted"/>
<evidence type="ECO:0000256" key="1">
    <source>
        <dbReference type="SAM" id="MobiDB-lite"/>
    </source>
</evidence>
<feature type="transmembrane region" description="Helical" evidence="2">
    <location>
        <begin position="96"/>
        <end position="120"/>
    </location>
</feature>
<keyword evidence="4" id="KW-1185">Reference proteome</keyword>
<evidence type="ECO:0000256" key="2">
    <source>
        <dbReference type="SAM" id="Phobius"/>
    </source>
</evidence>
<evidence type="ECO:0000313" key="3">
    <source>
        <dbReference type="EMBL" id="PST38258.1"/>
    </source>
</evidence>
<name>A0A2T3FSK5_9FIRM</name>
<feature type="transmembrane region" description="Helical" evidence="2">
    <location>
        <begin position="69"/>
        <end position="90"/>
    </location>
</feature>
<dbReference type="Proteomes" id="UP000241201">
    <property type="component" value="Unassembled WGS sequence"/>
</dbReference>
<protein>
    <submittedName>
        <fullName evidence="3">Uncharacterized protein</fullName>
    </submittedName>
</protein>
<feature type="compositionally biased region" description="Acidic residues" evidence="1">
    <location>
        <begin position="10"/>
        <end position="26"/>
    </location>
</feature>
<gene>
    <name evidence="3" type="ORF">C7U55_10525</name>
</gene>
<sequence>MSNENRLNDFSEDFDSEELENADSIDELPHNRKDEKELDERNKVYTKILNNYSKYLEETLNENRIKKKYVIYSMIAIFVIIAVVVCIIAFRNEPLATISAVISFISAIIVIPTKIVEYLFNPKETEQISEIIKNIQTYDKAVRDDLSKEKDGNN</sequence>
<keyword evidence="2" id="KW-1133">Transmembrane helix</keyword>
<accession>A0A2T3FSK5</accession>
<comment type="caution">
    <text evidence="3">The sequence shown here is derived from an EMBL/GenBank/DDBJ whole genome shotgun (WGS) entry which is preliminary data.</text>
</comment>
<organism evidence="3 4">
    <name type="scientific">Faecalibacillus faecis</name>
    <dbReference type="NCBI Taxonomy" id="1982628"/>
    <lineage>
        <taxon>Bacteria</taxon>
        <taxon>Bacillati</taxon>
        <taxon>Bacillota</taxon>
        <taxon>Erysipelotrichia</taxon>
        <taxon>Erysipelotrichales</taxon>
        <taxon>Coprobacillaceae</taxon>
        <taxon>Faecalibacillus</taxon>
    </lineage>
</organism>